<dbReference type="Pfam" id="PF13392">
    <property type="entry name" value="HNH_3"/>
    <property type="match status" value="1"/>
</dbReference>
<reference evidence="3 4" key="1">
    <citation type="submission" date="2020-10" db="EMBL/GenBank/DDBJ databases">
        <title>High quality whole genome sequence of Pseudomonas poae PMA22.</title>
        <authorList>
            <person name="Hernandez J.G."/>
            <person name="Rodriguez P."/>
            <person name="Cuevas C."/>
            <person name="de la Calle F."/>
            <person name="Galan B."/>
            <person name="Garcia J.L."/>
        </authorList>
    </citation>
    <scope>NUCLEOTIDE SEQUENCE [LARGE SCALE GENOMIC DNA]</scope>
    <source>
        <strain evidence="3 4">PMA22</strain>
    </source>
</reference>
<accession>A0A7M1KJI3</accession>
<evidence type="ECO:0000313" key="4">
    <source>
        <dbReference type="Proteomes" id="UP000594923"/>
    </source>
</evidence>
<keyword evidence="3" id="KW-0540">Nuclease</keyword>
<keyword evidence="3" id="KW-0378">Hydrolase</keyword>
<feature type="domain" description="HNH nuclease" evidence="2">
    <location>
        <begin position="138"/>
        <end position="179"/>
    </location>
</feature>
<name>A0A7M1KJI3_9PSED</name>
<dbReference type="Gene3D" id="3.90.75.20">
    <property type="match status" value="1"/>
</dbReference>
<dbReference type="InterPro" id="IPR044925">
    <property type="entry name" value="His-Me_finger_sf"/>
</dbReference>
<protein>
    <submittedName>
        <fullName evidence="3">HNH endonuclease</fullName>
    </submittedName>
</protein>
<dbReference type="GO" id="GO:0004519">
    <property type="term" value="F:endonuclease activity"/>
    <property type="evidence" value="ECO:0007669"/>
    <property type="project" value="UniProtKB-KW"/>
</dbReference>
<keyword evidence="3" id="KW-0255">Endonuclease</keyword>
<dbReference type="SUPFAM" id="SSF54171">
    <property type="entry name" value="DNA-binding domain"/>
    <property type="match status" value="1"/>
</dbReference>
<organism evidence="3 4">
    <name type="scientific">Pseudomonas poae</name>
    <dbReference type="NCBI Taxonomy" id="200451"/>
    <lineage>
        <taxon>Bacteria</taxon>
        <taxon>Pseudomonadati</taxon>
        <taxon>Pseudomonadota</taxon>
        <taxon>Gammaproteobacteria</taxon>
        <taxon>Pseudomonadales</taxon>
        <taxon>Pseudomonadaceae</taxon>
        <taxon>Pseudomonas</taxon>
    </lineage>
</organism>
<evidence type="ECO:0000256" key="1">
    <source>
        <dbReference type="SAM" id="MobiDB-lite"/>
    </source>
</evidence>
<dbReference type="EMBL" id="CP063073">
    <property type="protein sequence ID" value="QOQ76457.1"/>
    <property type="molecule type" value="Genomic_DNA"/>
</dbReference>
<dbReference type="GO" id="GO:0003677">
    <property type="term" value="F:DNA binding"/>
    <property type="evidence" value="ECO:0007669"/>
    <property type="project" value="InterPro"/>
</dbReference>
<proteinExistence type="predicted"/>
<evidence type="ECO:0000259" key="2">
    <source>
        <dbReference type="Pfam" id="PF13392"/>
    </source>
</evidence>
<gene>
    <name evidence="3" type="ORF">IMF22_05210</name>
</gene>
<evidence type="ECO:0000313" key="3">
    <source>
        <dbReference type="EMBL" id="QOQ76457.1"/>
    </source>
</evidence>
<dbReference type="RefSeq" id="WP_197627462.1">
    <property type="nucleotide sequence ID" value="NZ_CP063073.1"/>
</dbReference>
<dbReference type="InterPro" id="IPR003615">
    <property type="entry name" value="HNH_nuc"/>
</dbReference>
<dbReference type="SUPFAM" id="SSF54060">
    <property type="entry name" value="His-Me finger endonucleases"/>
    <property type="match status" value="1"/>
</dbReference>
<dbReference type="AlphaFoldDB" id="A0A7M1KJI3"/>
<feature type="region of interest" description="Disordered" evidence="1">
    <location>
        <begin position="29"/>
        <end position="48"/>
    </location>
</feature>
<sequence length="244" mass="27738">MRGQNRHLMTACQPVHCASIVSAGVLARGHRRSGAEGPAQNLKPLHPKGRTSNRPFFIAVATRSEVKMKISSSYVVSLLRYDPADGAMYWRPRQSHQVNCPEMLDNWNRRYAGKRAGSSNSDGYEVIRVGGNQFRTNRLVWELLHGPIPDGMQIDHVNGDRRDNRAANLRAVTITENNRNMRLSHRNTSGLHGVVFLHRYNRFQAHIVVDRKHIYLGYHKTLIDAAAVRKSAEFRHGFHPNHGR</sequence>
<dbReference type="Proteomes" id="UP000594923">
    <property type="component" value="Chromosome"/>
</dbReference>
<dbReference type="InterPro" id="IPR016177">
    <property type="entry name" value="DNA-bd_dom_sf"/>
</dbReference>